<comment type="caution">
    <text evidence="9">The sequence shown here is derived from an EMBL/GenBank/DDBJ whole genome shotgun (WGS) entry which is preliminary data.</text>
</comment>
<dbReference type="SUPFAM" id="SSF51735">
    <property type="entry name" value="NAD(P)-binding Rossmann-fold domains"/>
    <property type="match status" value="1"/>
</dbReference>
<feature type="binding site" evidence="5">
    <location>
        <position position="120"/>
    </location>
    <ligand>
        <name>NAD(+)</name>
        <dbReference type="ChEBI" id="CHEBI:57540"/>
    </ligand>
</feature>
<feature type="binding site" evidence="4">
    <location>
        <begin position="220"/>
        <end position="221"/>
    </location>
    <ligand>
        <name>D-glyceraldehyde 3-phosphate</name>
        <dbReference type="ChEBI" id="CHEBI:59776"/>
    </ligand>
</feature>
<evidence type="ECO:0000256" key="1">
    <source>
        <dbReference type="ARBA" id="ARBA00007406"/>
    </source>
</evidence>
<feature type="binding site" evidence="5">
    <location>
        <position position="34"/>
    </location>
    <ligand>
        <name>NAD(+)</name>
        <dbReference type="ChEBI" id="CHEBI:57540"/>
    </ligand>
</feature>
<sequence length="347" mass="36840">MNMKIAINGFGRIGRSFFRAAHGLADFDIVAVNDLADTTTLAYLLKYDSVYGRYAKEVKTEEGMLRVDGAAIQVFAEKDPAQLPWKKLGVDVVVESTGFFTDGAKAKAHIDAGAKRVVITAPAKGGVPTLLVGVNDDEFSAKGGPASGGKNPHPITCNASCTTNSVAPVMRILMDAFGVEKAGMVTVHGYTATQKLVDGPDVKDMRRGRAAAVNIVPSTTGAAEAVIQSIPELEGKFDAIAMRVPVVAGSISAITALVGSPTSVDEVNRVFRKAVKDSRWSKILTVTEDPVVSTDIIGQPYGAIMDLALTKVIDGNLVKVFSWYDNEAGYTATLVEHVRRVGENIKV</sequence>
<dbReference type="EMBL" id="MHNY01000048">
    <property type="protein sequence ID" value="OGZ54188.1"/>
    <property type="molecule type" value="Genomic_DNA"/>
</dbReference>
<feature type="binding site" evidence="5">
    <location>
        <begin position="12"/>
        <end position="13"/>
    </location>
    <ligand>
        <name>NAD(+)</name>
        <dbReference type="ChEBI" id="CHEBI:57540"/>
    </ligand>
</feature>
<keyword evidence="2" id="KW-0560">Oxidoreductase</keyword>
<proteinExistence type="inferred from homology"/>
<dbReference type="FunFam" id="3.40.50.720:FF:000001">
    <property type="entry name" value="Glyceraldehyde-3-phosphate dehydrogenase"/>
    <property type="match status" value="1"/>
</dbReference>
<dbReference type="GO" id="GO:0016620">
    <property type="term" value="F:oxidoreductase activity, acting on the aldehyde or oxo group of donors, NAD or NADP as acceptor"/>
    <property type="evidence" value="ECO:0007669"/>
    <property type="project" value="InterPro"/>
</dbReference>
<dbReference type="CDD" id="cd18126">
    <property type="entry name" value="GAPDH_I_C"/>
    <property type="match status" value="1"/>
</dbReference>
<dbReference type="FunFam" id="3.30.360.10:FF:000002">
    <property type="entry name" value="Glyceraldehyde-3-phosphate dehydrogenase"/>
    <property type="match status" value="1"/>
</dbReference>
<dbReference type="PRINTS" id="PR00078">
    <property type="entry name" value="G3PDHDRGNASE"/>
</dbReference>
<dbReference type="PANTHER" id="PTHR43148">
    <property type="entry name" value="GLYCERALDEHYDE-3-PHOSPHATE DEHYDROGENASE 2"/>
    <property type="match status" value="1"/>
</dbReference>
<protein>
    <submittedName>
        <fullName evidence="9">Type I glyceraldehyde-3-phosphate dehydrogenase</fullName>
    </submittedName>
</protein>
<dbReference type="Gene3D" id="3.40.50.720">
    <property type="entry name" value="NAD(P)-binding Rossmann-like Domain"/>
    <property type="match status" value="1"/>
</dbReference>
<dbReference type="GO" id="GO:0006006">
    <property type="term" value="P:glucose metabolic process"/>
    <property type="evidence" value="ECO:0007669"/>
    <property type="project" value="InterPro"/>
</dbReference>
<dbReference type="Pfam" id="PF00044">
    <property type="entry name" value="Gp_dh_N"/>
    <property type="match status" value="1"/>
</dbReference>
<dbReference type="STRING" id="1802128.A3H64_00035"/>
<name>A0A1G2GWM1_9BACT</name>
<feature type="site" description="Activates thiol group during catalysis" evidence="6">
    <location>
        <position position="188"/>
    </location>
</feature>
<feature type="binding site" evidence="4">
    <location>
        <position position="243"/>
    </location>
    <ligand>
        <name>D-glyceraldehyde 3-phosphate</name>
        <dbReference type="ChEBI" id="CHEBI:59776"/>
    </ligand>
</feature>
<dbReference type="InterPro" id="IPR036291">
    <property type="entry name" value="NAD(P)-bd_dom_sf"/>
</dbReference>
<evidence type="ECO:0000256" key="3">
    <source>
        <dbReference type="PIRSR" id="PIRSR000149-1"/>
    </source>
</evidence>
<accession>A0A1G2GWM1</accession>
<feature type="binding site" evidence="4">
    <location>
        <begin position="160"/>
        <end position="162"/>
    </location>
    <ligand>
        <name>D-glyceraldehyde 3-phosphate</name>
        <dbReference type="ChEBI" id="CHEBI:59776"/>
    </ligand>
</feature>
<evidence type="ECO:0000313" key="10">
    <source>
        <dbReference type="Proteomes" id="UP000178186"/>
    </source>
</evidence>
<dbReference type="Gene3D" id="3.30.360.10">
    <property type="entry name" value="Dihydrodipicolinate Reductase, domain 2"/>
    <property type="match status" value="1"/>
</dbReference>
<evidence type="ECO:0000256" key="6">
    <source>
        <dbReference type="PIRSR" id="PIRSR000149-4"/>
    </source>
</evidence>
<keyword evidence="5" id="KW-0547">Nucleotide-binding</keyword>
<dbReference type="InterPro" id="IPR020829">
    <property type="entry name" value="GlycerAld_3-P_DH_cat"/>
</dbReference>
<reference evidence="9 10" key="1">
    <citation type="journal article" date="2016" name="Nat. Commun.">
        <title>Thousands of microbial genomes shed light on interconnected biogeochemical processes in an aquifer system.</title>
        <authorList>
            <person name="Anantharaman K."/>
            <person name="Brown C.T."/>
            <person name="Hug L.A."/>
            <person name="Sharon I."/>
            <person name="Castelle C.J."/>
            <person name="Probst A.J."/>
            <person name="Thomas B.C."/>
            <person name="Singh A."/>
            <person name="Wilkins M.J."/>
            <person name="Karaoz U."/>
            <person name="Brodie E.L."/>
            <person name="Williams K.H."/>
            <person name="Hubbard S.S."/>
            <person name="Banfield J.F."/>
        </authorList>
    </citation>
    <scope>NUCLEOTIDE SEQUENCE [LARGE SCALE GENOMIC DNA]</scope>
</reference>
<evidence type="ECO:0000313" key="9">
    <source>
        <dbReference type="EMBL" id="OGZ54188.1"/>
    </source>
</evidence>
<dbReference type="GO" id="GO:0050661">
    <property type="term" value="F:NADP binding"/>
    <property type="evidence" value="ECO:0007669"/>
    <property type="project" value="InterPro"/>
</dbReference>
<evidence type="ECO:0000256" key="5">
    <source>
        <dbReference type="PIRSR" id="PIRSR000149-3"/>
    </source>
</evidence>
<dbReference type="SUPFAM" id="SSF55347">
    <property type="entry name" value="Glyceraldehyde-3-phosphate dehydrogenase-like, C-terminal domain"/>
    <property type="match status" value="1"/>
</dbReference>
<dbReference type="GO" id="GO:0051287">
    <property type="term" value="F:NAD binding"/>
    <property type="evidence" value="ECO:0007669"/>
    <property type="project" value="InterPro"/>
</dbReference>
<dbReference type="Proteomes" id="UP000178186">
    <property type="component" value="Unassembled WGS sequence"/>
</dbReference>
<dbReference type="AlphaFoldDB" id="A0A1G2GWM1"/>
<dbReference type="InterPro" id="IPR020831">
    <property type="entry name" value="GlycerAld/Erythrose_P_DH"/>
</dbReference>
<keyword evidence="5" id="KW-0520">NAD</keyword>
<evidence type="ECO:0000256" key="7">
    <source>
        <dbReference type="RuleBase" id="RU000397"/>
    </source>
</evidence>
<feature type="binding site" evidence="4">
    <location>
        <position position="191"/>
    </location>
    <ligand>
        <name>D-glyceraldehyde 3-phosphate</name>
        <dbReference type="ChEBI" id="CHEBI:59776"/>
    </ligand>
</feature>
<dbReference type="InterPro" id="IPR020828">
    <property type="entry name" value="GlycerAld_3-P_DH_NAD(P)-bd"/>
</dbReference>
<dbReference type="PIRSF" id="PIRSF000149">
    <property type="entry name" value="GAP_DH"/>
    <property type="match status" value="1"/>
</dbReference>
<dbReference type="Pfam" id="PF02800">
    <property type="entry name" value="Gp_dh_C"/>
    <property type="match status" value="1"/>
</dbReference>
<evidence type="ECO:0000256" key="4">
    <source>
        <dbReference type="PIRSR" id="PIRSR000149-2"/>
    </source>
</evidence>
<dbReference type="CDD" id="cd05214">
    <property type="entry name" value="GAPDH_I_N"/>
    <property type="match status" value="1"/>
</dbReference>
<dbReference type="NCBIfam" id="TIGR01534">
    <property type="entry name" value="GAPDH-I"/>
    <property type="match status" value="1"/>
</dbReference>
<dbReference type="SMART" id="SM00846">
    <property type="entry name" value="Gp_dh_N"/>
    <property type="match status" value="1"/>
</dbReference>
<evidence type="ECO:0000256" key="2">
    <source>
        <dbReference type="ARBA" id="ARBA00023002"/>
    </source>
</evidence>
<feature type="domain" description="Glyceraldehyde 3-phosphate dehydrogenase NAD(P) binding" evidence="8">
    <location>
        <begin position="3"/>
        <end position="161"/>
    </location>
</feature>
<comment type="similarity">
    <text evidence="1 7">Belongs to the glyceraldehyde-3-phosphate dehydrogenase family.</text>
</comment>
<feature type="active site" description="Nucleophile" evidence="3">
    <location>
        <position position="161"/>
    </location>
</feature>
<dbReference type="InterPro" id="IPR006424">
    <property type="entry name" value="Glyceraldehyde-3-P_DH_1"/>
</dbReference>
<organism evidence="9 10">
    <name type="scientific">Candidatus Ryanbacteria bacterium RIFCSPLOWO2_02_FULL_45_11c</name>
    <dbReference type="NCBI Taxonomy" id="1802128"/>
    <lineage>
        <taxon>Bacteria</taxon>
        <taxon>Candidatus Ryaniibacteriota</taxon>
    </lineage>
</organism>
<feature type="binding site" evidence="5">
    <location>
        <position position="326"/>
    </location>
    <ligand>
        <name>NAD(+)</name>
        <dbReference type="ChEBI" id="CHEBI:57540"/>
    </ligand>
</feature>
<gene>
    <name evidence="9" type="ORF">A3H64_00035</name>
</gene>
<evidence type="ECO:0000259" key="8">
    <source>
        <dbReference type="SMART" id="SM00846"/>
    </source>
</evidence>